<dbReference type="Proteomes" id="UP001488838">
    <property type="component" value="Unassembled WGS sequence"/>
</dbReference>
<dbReference type="InterPro" id="IPR000276">
    <property type="entry name" value="GPCR_Rhodpsn"/>
</dbReference>
<accession>A0AAW0I3H8</accession>
<dbReference type="EMBL" id="JBBHLL010000233">
    <property type="protein sequence ID" value="KAK7808678.1"/>
    <property type="molecule type" value="Genomic_DNA"/>
</dbReference>
<dbReference type="InterPro" id="IPR017452">
    <property type="entry name" value="GPCR_Rhodpsn_7TM"/>
</dbReference>
<feature type="domain" description="G-protein coupled receptors family 1 profile" evidence="12">
    <location>
        <begin position="39"/>
        <end position="135"/>
    </location>
</feature>
<dbReference type="SUPFAM" id="SSF81321">
    <property type="entry name" value="Family A G protein-coupled receptor-like"/>
    <property type="match status" value="2"/>
</dbReference>
<feature type="transmembrane region" description="Helical" evidence="11">
    <location>
        <begin position="27"/>
        <end position="47"/>
    </location>
</feature>
<gene>
    <name evidence="13" type="ORF">U0070_011973</name>
</gene>
<evidence type="ECO:0000256" key="9">
    <source>
        <dbReference type="ARBA" id="ARBA00023170"/>
    </source>
</evidence>
<keyword evidence="14" id="KW-1185">Reference proteome</keyword>
<keyword evidence="5" id="KW-0552">Olfaction</keyword>
<dbReference type="GO" id="GO:0005886">
    <property type="term" value="C:plasma membrane"/>
    <property type="evidence" value="ECO:0007669"/>
    <property type="project" value="UniProtKB-SubCell"/>
</dbReference>
<evidence type="ECO:0000256" key="4">
    <source>
        <dbReference type="ARBA" id="ARBA00022692"/>
    </source>
</evidence>
<feature type="transmembrane region" description="Helical" evidence="11">
    <location>
        <begin position="195"/>
        <end position="219"/>
    </location>
</feature>
<dbReference type="GO" id="GO:0007608">
    <property type="term" value="P:sensory perception of smell"/>
    <property type="evidence" value="ECO:0007669"/>
    <property type="project" value="UniProtKB-KW"/>
</dbReference>
<comment type="subcellular location">
    <subcellularLocation>
        <location evidence="1">Cell membrane</location>
        <topology evidence="1">Multi-pass membrane protein</topology>
    </subcellularLocation>
</comment>
<dbReference type="Gene3D" id="1.20.1070.10">
    <property type="entry name" value="Rhodopsin 7-helix transmembrane proteins"/>
    <property type="match status" value="2"/>
</dbReference>
<dbReference type="PROSITE" id="PS50262">
    <property type="entry name" value="G_PROTEIN_RECEP_F1_2"/>
    <property type="match status" value="2"/>
</dbReference>
<evidence type="ECO:0000313" key="14">
    <source>
        <dbReference type="Proteomes" id="UP001488838"/>
    </source>
</evidence>
<evidence type="ECO:0000256" key="1">
    <source>
        <dbReference type="ARBA" id="ARBA00004651"/>
    </source>
</evidence>
<evidence type="ECO:0000313" key="13">
    <source>
        <dbReference type="EMBL" id="KAK7808678.1"/>
    </source>
</evidence>
<dbReference type="PRINTS" id="PR00237">
    <property type="entry name" value="GPCRRHODOPSN"/>
</dbReference>
<comment type="similarity">
    <text evidence="10">Belongs to the G-protein coupled receptor 1 family.</text>
</comment>
<organism evidence="13 14">
    <name type="scientific">Myodes glareolus</name>
    <name type="common">Bank vole</name>
    <name type="synonym">Clethrionomys glareolus</name>
    <dbReference type="NCBI Taxonomy" id="447135"/>
    <lineage>
        <taxon>Eukaryota</taxon>
        <taxon>Metazoa</taxon>
        <taxon>Chordata</taxon>
        <taxon>Craniata</taxon>
        <taxon>Vertebrata</taxon>
        <taxon>Euteleostomi</taxon>
        <taxon>Mammalia</taxon>
        <taxon>Eutheria</taxon>
        <taxon>Euarchontoglires</taxon>
        <taxon>Glires</taxon>
        <taxon>Rodentia</taxon>
        <taxon>Myomorpha</taxon>
        <taxon>Muroidea</taxon>
        <taxon>Cricetidae</taxon>
        <taxon>Arvicolinae</taxon>
        <taxon>Myodes</taxon>
    </lineage>
</organism>
<sequence>MPNFTRITGFILAGLSDTQELQTVCGVFFLVVYLIILMSNFLIITLITLDLKLQTPMYFFLKNLSLFDVFFVSVPIPSFFVNSLTHNNFISIPGCAFQVLFMTSFSASETIVLTAMSYDRYVAICCPLHYEVIMSSGTCSDVVISLGLFCPQERLHRSPVYGSGSRDCKDSGMPNITAVTEFILMGFSDIRELQTFCGVLFLVTYMAALVSNLVIITLISLDLQLQTPMYFFLKNLSLLDAFFVSVPIPKFFVSNLTHNNSISIHGCVFQVFLMTSFAAGEVFILTVMSYDRYVAICSPLHYQTIMSSGFLCVALEPILKLARIDQAGLKLTEIRLPLPLEH</sequence>
<name>A0AAW0I3H8_MYOGA</name>
<comment type="caution">
    <text evidence="13">The sequence shown here is derived from an EMBL/GenBank/DDBJ whole genome shotgun (WGS) entry which is preliminary data.</text>
</comment>
<protein>
    <recommendedName>
        <fullName evidence="12">G-protein coupled receptors family 1 profile domain-containing protein</fullName>
    </recommendedName>
</protein>
<evidence type="ECO:0000256" key="11">
    <source>
        <dbReference type="SAM" id="Phobius"/>
    </source>
</evidence>
<feature type="transmembrane region" description="Helical" evidence="11">
    <location>
        <begin position="264"/>
        <end position="288"/>
    </location>
</feature>
<keyword evidence="10" id="KW-0807">Transducer</keyword>
<evidence type="ECO:0000256" key="7">
    <source>
        <dbReference type="ARBA" id="ARBA00023040"/>
    </source>
</evidence>
<keyword evidence="6 11" id="KW-1133">Transmembrane helix</keyword>
<dbReference type="PROSITE" id="PS00237">
    <property type="entry name" value="G_PROTEIN_RECEP_F1_1"/>
    <property type="match status" value="1"/>
</dbReference>
<dbReference type="InterPro" id="IPR050516">
    <property type="entry name" value="Olfactory_GPCR"/>
</dbReference>
<dbReference type="PANTHER" id="PTHR26452">
    <property type="entry name" value="OLFACTORY RECEPTOR"/>
    <property type="match status" value="1"/>
</dbReference>
<feature type="transmembrane region" description="Helical" evidence="11">
    <location>
        <begin position="59"/>
        <end position="77"/>
    </location>
</feature>
<evidence type="ECO:0000259" key="12">
    <source>
        <dbReference type="PROSITE" id="PS50262"/>
    </source>
</evidence>
<evidence type="ECO:0000256" key="5">
    <source>
        <dbReference type="ARBA" id="ARBA00022725"/>
    </source>
</evidence>
<proteinExistence type="inferred from homology"/>
<keyword evidence="9 10" id="KW-0675">Receptor</keyword>
<dbReference type="Pfam" id="PF00001">
    <property type="entry name" value="7tm_1"/>
    <property type="match status" value="2"/>
</dbReference>
<keyword evidence="8 11" id="KW-0472">Membrane</keyword>
<evidence type="ECO:0000256" key="10">
    <source>
        <dbReference type="RuleBase" id="RU000688"/>
    </source>
</evidence>
<dbReference type="GO" id="GO:0004930">
    <property type="term" value="F:G protein-coupled receptor activity"/>
    <property type="evidence" value="ECO:0007669"/>
    <property type="project" value="UniProtKB-KW"/>
</dbReference>
<keyword evidence="4 10" id="KW-0812">Transmembrane</keyword>
<keyword evidence="7 10" id="KW-0297">G-protein coupled receptor</keyword>
<evidence type="ECO:0000256" key="6">
    <source>
        <dbReference type="ARBA" id="ARBA00022989"/>
    </source>
</evidence>
<dbReference type="FunFam" id="1.20.1070.10:FF:000410">
    <property type="entry name" value="Olfactory receptor 1348"/>
    <property type="match status" value="1"/>
</dbReference>
<keyword evidence="2" id="KW-1003">Cell membrane</keyword>
<evidence type="ECO:0000256" key="3">
    <source>
        <dbReference type="ARBA" id="ARBA00022606"/>
    </source>
</evidence>
<evidence type="ECO:0000256" key="8">
    <source>
        <dbReference type="ARBA" id="ARBA00023136"/>
    </source>
</evidence>
<keyword evidence="3" id="KW-0716">Sensory transduction</keyword>
<evidence type="ECO:0000256" key="2">
    <source>
        <dbReference type="ARBA" id="ARBA00022475"/>
    </source>
</evidence>
<reference evidence="13 14" key="1">
    <citation type="journal article" date="2023" name="bioRxiv">
        <title>Conserved and derived expression patterns and positive selection on dental genes reveal complex evolutionary context of ever-growing rodent molars.</title>
        <authorList>
            <person name="Calamari Z.T."/>
            <person name="Song A."/>
            <person name="Cohen E."/>
            <person name="Akter M."/>
            <person name="Roy R.D."/>
            <person name="Hallikas O."/>
            <person name="Christensen M.M."/>
            <person name="Li P."/>
            <person name="Marangoni P."/>
            <person name="Jernvall J."/>
            <person name="Klein O.D."/>
        </authorList>
    </citation>
    <scope>NUCLEOTIDE SEQUENCE [LARGE SCALE GENOMIC DNA]</scope>
    <source>
        <strain evidence="13">V071</strain>
    </source>
</reference>
<feature type="domain" description="G-protein coupled receptors family 1 profile" evidence="12">
    <location>
        <begin position="211"/>
        <end position="307"/>
    </location>
</feature>
<dbReference type="AlphaFoldDB" id="A0AAW0I3H8"/>